<evidence type="ECO:0000256" key="6">
    <source>
        <dbReference type="ARBA" id="ARBA00022953"/>
    </source>
</evidence>
<gene>
    <name evidence="12" type="ORF">H2Bulk36125e5881_000004</name>
</gene>
<evidence type="ECO:0000256" key="9">
    <source>
        <dbReference type="PIRSR" id="PIRSR605093-1"/>
    </source>
</evidence>
<organism evidence="12">
    <name type="scientific">Leviviridae sp</name>
    <dbReference type="NCBI Taxonomy" id="2027243"/>
    <lineage>
        <taxon>Viruses</taxon>
        <taxon>Riboviria</taxon>
        <taxon>Orthornavirae</taxon>
        <taxon>Lenarviricota</taxon>
        <taxon>Leviviricetes</taxon>
        <taxon>Norzivirales</taxon>
        <taxon>Fiersviridae</taxon>
    </lineage>
</organism>
<feature type="binding site" evidence="9">
    <location>
        <position position="410"/>
    </location>
    <ligand>
        <name>Mg(2+)</name>
        <dbReference type="ChEBI" id="CHEBI:18420"/>
        <label>2</label>
    </ligand>
</feature>
<accession>A0A514D1C0</accession>
<dbReference type="GO" id="GO:0003968">
    <property type="term" value="F:RNA-directed RNA polymerase activity"/>
    <property type="evidence" value="ECO:0007669"/>
    <property type="project" value="UniProtKB-KW"/>
</dbReference>
<name>A0A514D1C0_9VIRU</name>
<feature type="binding site" evidence="9">
    <location>
        <position position="411"/>
    </location>
    <ligand>
        <name>Mg(2+)</name>
        <dbReference type="ChEBI" id="CHEBI:18420"/>
        <label>2</label>
    </ligand>
</feature>
<keyword evidence="6" id="KW-0693">Viral RNA replication</keyword>
<evidence type="ECO:0000313" key="12">
    <source>
        <dbReference type="EMBL" id="QDH87417.1"/>
    </source>
</evidence>
<evidence type="ECO:0000256" key="1">
    <source>
        <dbReference type="ARBA" id="ARBA00012494"/>
    </source>
</evidence>
<comment type="catalytic activity">
    <reaction evidence="8">
        <text>RNA(n) + a ribonucleoside 5'-triphosphate = RNA(n+1) + diphosphate</text>
        <dbReference type="Rhea" id="RHEA:21248"/>
        <dbReference type="Rhea" id="RHEA-COMP:14527"/>
        <dbReference type="Rhea" id="RHEA-COMP:17342"/>
        <dbReference type="ChEBI" id="CHEBI:33019"/>
        <dbReference type="ChEBI" id="CHEBI:61557"/>
        <dbReference type="ChEBI" id="CHEBI:140395"/>
        <dbReference type="EC" id="2.7.7.48"/>
    </reaction>
</comment>
<evidence type="ECO:0000256" key="8">
    <source>
        <dbReference type="ARBA" id="ARBA00048744"/>
    </source>
</evidence>
<evidence type="ECO:0000256" key="3">
    <source>
        <dbReference type="ARBA" id="ARBA00022679"/>
    </source>
</evidence>
<keyword evidence="10" id="KW-1133">Transmembrane helix</keyword>
<sequence length="599" mass="67887">MKSLTLLWEVMAKEFAIRCCTSATKDIETVLGRTKHEGISFLTISLPSFGKDFQKSLDQGIVDHNSFQGFSWRAGLPRFLGGFLDRVFSRDSGVLIDEPCVEAILAIRQLTLIYSKILLPCSPARERDAMRGYIDCDREVKESDAMLDSSDFDDFHRVSNLLFSNVFSSLDKLIYDEDVVPKHGPGSTADKLMGNQKFKSDCWTDRLQEVFSVENFLVPNARYAHEDRFTFLEPGAEQPVRVISVPKTLKTPRIIAIEPSYVQYAQQAILEPLIQLLESDSILKSLLGFTDQVPNQELARIGSEDGLTASLDLSEASDRVSNQLVRKMVSNFPSLLKGLDATRSRKADVPGFGVIRLAKYASMGSALCFPIEAMVFLTLIFLGIEKEHNTRFTKKEQFCSYLGRVRVYGDDLIVPVDFVESVNLTLEHFGARVGETKSFWIGKFRESCGKEYYNGHDVSIVKFRRSFPTSRSDAQGCISLVSFRNQLYRAGCWETVRYIDSLIWKIFKYFPVVEESSPVLGRHSFLSYRSERECSQLHRPLVKGYVVESLIPKNSLTDEGALLKYFLKRGGQPSVDRRHLERSGRPLAVDIKPRWAPPY</sequence>
<dbReference type="Pfam" id="PF03431">
    <property type="entry name" value="RNA_replicase_B"/>
    <property type="match status" value="1"/>
</dbReference>
<keyword evidence="9" id="KW-0479">Metal-binding</keyword>
<dbReference type="EC" id="2.7.7.48" evidence="1"/>
<keyword evidence="10" id="KW-0812">Transmembrane</keyword>
<evidence type="ECO:0000259" key="11">
    <source>
        <dbReference type="PROSITE" id="PS50522"/>
    </source>
</evidence>
<dbReference type="InterPro" id="IPR007096">
    <property type="entry name" value="RNA-dir_Rpol_cat_phage"/>
</dbReference>
<comment type="cofactor">
    <cofactor evidence="9">
        <name>Mg(2+)</name>
        <dbReference type="ChEBI" id="CHEBI:18420"/>
    </cofactor>
    <text evidence="9">Binds 2 Mg(2+) per subunit.</text>
</comment>
<feature type="transmembrane region" description="Helical" evidence="10">
    <location>
        <begin position="360"/>
        <end position="384"/>
    </location>
</feature>
<dbReference type="PROSITE" id="PS50522">
    <property type="entry name" value="RDRP_PHAGE"/>
    <property type="match status" value="1"/>
</dbReference>
<dbReference type="GO" id="GO:0039694">
    <property type="term" value="P:viral RNA genome replication"/>
    <property type="evidence" value="ECO:0007669"/>
    <property type="project" value="InterPro"/>
</dbReference>
<proteinExistence type="predicted"/>
<dbReference type="EMBL" id="MN033360">
    <property type="protein sequence ID" value="QDH87417.1"/>
    <property type="molecule type" value="Genomic_RNA"/>
</dbReference>
<dbReference type="GO" id="GO:0046872">
    <property type="term" value="F:metal ion binding"/>
    <property type="evidence" value="ECO:0007669"/>
    <property type="project" value="UniProtKB-KW"/>
</dbReference>
<feature type="binding site" evidence="9">
    <location>
        <position position="312"/>
    </location>
    <ligand>
        <name>Mg(2+)</name>
        <dbReference type="ChEBI" id="CHEBI:18420"/>
        <label>2</label>
    </ligand>
</feature>
<keyword evidence="10" id="KW-0472">Membrane</keyword>
<reference evidence="12" key="1">
    <citation type="submission" date="2019-05" db="EMBL/GenBank/DDBJ databases">
        <title>Metatranscriptomic reconstruction reveals RNA viruses with the potential to shape carbon cycling in soil.</title>
        <authorList>
            <person name="Starr E.P."/>
            <person name="Nuccio E."/>
            <person name="Pett-Ridge J."/>
            <person name="Banfield J.F."/>
            <person name="Firestone M.K."/>
        </authorList>
    </citation>
    <scope>NUCLEOTIDE SEQUENCE</scope>
    <source>
        <strain evidence="12">H2_Bulk_36_scaffold_125_e_588_1</strain>
    </source>
</reference>
<feature type="domain" description="RdRp catalytic" evidence="11">
    <location>
        <begin position="297"/>
        <end position="442"/>
    </location>
</feature>
<dbReference type="GO" id="GO:0000166">
    <property type="term" value="F:nucleotide binding"/>
    <property type="evidence" value="ECO:0007669"/>
    <property type="project" value="UniProtKB-KW"/>
</dbReference>
<evidence type="ECO:0000256" key="4">
    <source>
        <dbReference type="ARBA" id="ARBA00022695"/>
    </source>
</evidence>
<keyword evidence="5" id="KW-0547">Nucleotide-binding</keyword>
<keyword evidence="2 12" id="KW-0696">RNA-directed RNA polymerase</keyword>
<keyword evidence="4" id="KW-0548">Nucleotidyltransferase</keyword>
<protein>
    <recommendedName>
        <fullName evidence="1">RNA-directed RNA polymerase</fullName>
        <ecNumber evidence="1">2.7.7.48</ecNumber>
    </recommendedName>
    <alternativeName>
        <fullName evidence="7">RNA replicase beta chain</fullName>
    </alternativeName>
</protein>
<keyword evidence="3" id="KW-0808">Transferase</keyword>
<evidence type="ECO:0000256" key="10">
    <source>
        <dbReference type="SAM" id="Phobius"/>
    </source>
</evidence>
<evidence type="ECO:0000256" key="2">
    <source>
        <dbReference type="ARBA" id="ARBA00022484"/>
    </source>
</evidence>
<evidence type="ECO:0000256" key="7">
    <source>
        <dbReference type="ARBA" id="ARBA00030248"/>
    </source>
</evidence>
<keyword evidence="9" id="KW-0460">Magnesium</keyword>
<dbReference type="InterPro" id="IPR005093">
    <property type="entry name" value="RNArep_beta"/>
</dbReference>
<evidence type="ECO:0000256" key="5">
    <source>
        <dbReference type="ARBA" id="ARBA00022741"/>
    </source>
</evidence>